<feature type="compositionally biased region" description="Polar residues" evidence="5">
    <location>
        <begin position="732"/>
        <end position="741"/>
    </location>
</feature>
<dbReference type="InterPro" id="IPR011989">
    <property type="entry name" value="ARM-like"/>
</dbReference>
<evidence type="ECO:0000256" key="1">
    <source>
        <dbReference type="ARBA" id="ARBA00038349"/>
    </source>
</evidence>
<evidence type="ECO:0000259" key="6">
    <source>
        <dbReference type="PROSITE" id="PS50011"/>
    </source>
</evidence>
<feature type="compositionally biased region" description="Polar residues" evidence="5">
    <location>
        <begin position="668"/>
        <end position="690"/>
    </location>
</feature>
<evidence type="ECO:0000256" key="4">
    <source>
        <dbReference type="ARBA" id="ARBA00056114"/>
    </source>
</evidence>
<dbReference type="Gene3D" id="1.10.510.10">
    <property type="entry name" value="Transferase(Phosphotransferase) domain 1"/>
    <property type="match status" value="1"/>
</dbReference>
<evidence type="ECO:0000313" key="7">
    <source>
        <dbReference type="Proteomes" id="UP000046395"/>
    </source>
</evidence>
<dbReference type="STRING" id="70415.A0A5S6R2F4"/>
<dbReference type="Gene3D" id="1.25.10.10">
    <property type="entry name" value="Leucine-rich Repeat Variant"/>
    <property type="match status" value="1"/>
</dbReference>
<dbReference type="PANTHER" id="PTHR12984">
    <property type="entry name" value="SCY1-RELATED S/T PROTEIN KINASE-LIKE"/>
    <property type="match status" value="1"/>
</dbReference>
<name>A0A5S6R2F4_TRIMR</name>
<dbReference type="SMART" id="SM00220">
    <property type="entry name" value="S_TKc"/>
    <property type="match status" value="1"/>
</dbReference>
<dbReference type="Gene3D" id="3.30.200.20">
    <property type="entry name" value="Phosphorylase Kinase, domain 1"/>
    <property type="match status" value="1"/>
</dbReference>
<evidence type="ECO:0000256" key="2">
    <source>
        <dbReference type="ARBA" id="ARBA00040972"/>
    </source>
</evidence>
<dbReference type="InterPro" id="IPR000719">
    <property type="entry name" value="Prot_kinase_dom"/>
</dbReference>
<feature type="compositionally biased region" description="Polar residues" evidence="5">
    <location>
        <begin position="597"/>
        <end position="641"/>
    </location>
</feature>
<accession>A0A5S6R2F4</accession>
<dbReference type="PROSITE" id="PS50011">
    <property type="entry name" value="PROTEIN_KINASE_DOM"/>
    <property type="match status" value="1"/>
</dbReference>
<comment type="function">
    <text evidence="4">Regulates COPI-mediated retrograde protein traffic at the interface between the Golgi apparatus and the endoplasmic reticulum. Involved in the maintenance of the Golgi apparatus morphology.</text>
</comment>
<sequence length="758" mass="84152">MSSVFSALFSRDPAKDFPYEFGEKVDGWSGGQIFSLHNAKEKLTGKDVSIFSADLKQLSSENILRAKVCLRRIKTLRHPDILQYADSLETDSVIYIVTERAVPLGVYLDSLRQFAHRDLIISWGVLHVANAVRFLSHDAKIVHNNVCICSLFVNRQGDWKLFGFENSFPQVDEGEPLPLPINLRQYWPPETHSSGLPNKNDHGAIDAYGLGCLIWELFNGPLQSAEALKALKSLPAMWQRSFRQLTASSPRQRISVADFLDDVRKAGGPLSNKLTDAMSFLEEFHLKSAVEQQAMMNRFHEVLDLFPKDMQINKVLPSVSQALKFGHLGYCVLPTLLKIGKLLEEDDYRTHIVPNIVNLFSAPDRTTRMKLLQQIEQFVEFLRPDVVNDKIFPHFVLGFTDTNVAIRECTVKAAVHLAPKLNYRNLNVELMRYLVRLLCKDEHPGIRTNTTVAIGKIACHLHPDNRQKVLLSTFCQAMKDPFPPTRVAGILAVAATQQFYRLQQVAVTILPALSRLMVDPEKQVREQAFRSAKGFLEKLEKVSENPDAITELEAEVMSSSNTGLLKANVPQWASWALSALTSKFQKPIHVQEGSKADSVNPSSATTSQETRSSSGVTEGSTSKQTVSNGSAEGSESTQSVPKYQGEGWDDTFTWDNMKDTTLGDDVKNSQTSSRACKVSNAASALSTSRRPSQRAEPIESFGTEEGENRVIAGKDSGNDWGSWDLADPTGTHPVNANTSGRTAAKKGPMKLTAVRLPD</sequence>
<keyword evidence="7" id="KW-1185">Reference proteome</keyword>
<comment type="similarity">
    <text evidence="1">Belongs to the protein kinase superfamily.</text>
</comment>
<dbReference type="SMART" id="SM01349">
    <property type="entry name" value="TOG"/>
    <property type="match status" value="1"/>
</dbReference>
<evidence type="ECO:0000313" key="8">
    <source>
        <dbReference type="WBParaSite" id="TMUE_3000013494.1"/>
    </source>
</evidence>
<reference evidence="8" key="1">
    <citation type="submission" date="2019-12" db="UniProtKB">
        <authorList>
            <consortium name="WormBaseParasite"/>
        </authorList>
    </citation>
    <scope>IDENTIFICATION</scope>
</reference>
<protein>
    <recommendedName>
        <fullName evidence="2">N-terminal kinase-like protein</fullName>
    </recommendedName>
    <alternativeName>
        <fullName evidence="3">SCY1-like protein 1</fullName>
    </alternativeName>
</protein>
<organism evidence="7 8">
    <name type="scientific">Trichuris muris</name>
    <name type="common">Mouse whipworm</name>
    <dbReference type="NCBI Taxonomy" id="70415"/>
    <lineage>
        <taxon>Eukaryota</taxon>
        <taxon>Metazoa</taxon>
        <taxon>Ecdysozoa</taxon>
        <taxon>Nematoda</taxon>
        <taxon>Enoplea</taxon>
        <taxon>Dorylaimia</taxon>
        <taxon>Trichinellida</taxon>
        <taxon>Trichuridae</taxon>
        <taxon>Trichuris</taxon>
    </lineage>
</organism>
<dbReference type="AlphaFoldDB" id="A0A5S6R2F4"/>
<dbReference type="WBParaSite" id="TMUE_3000013494.1">
    <property type="protein sequence ID" value="TMUE_3000013494.1"/>
    <property type="gene ID" value="WBGene00292188"/>
</dbReference>
<dbReference type="Proteomes" id="UP000046395">
    <property type="component" value="Unassembled WGS sequence"/>
</dbReference>
<dbReference type="PANTHER" id="PTHR12984:SF3">
    <property type="entry name" value="N-TERMINAL KINASE-LIKE PROTEIN"/>
    <property type="match status" value="1"/>
</dbReference>
<evidence type="ECO:0000256" key="3">
    <source>
        <dbReference type="ARBA" id="ARBA00042347"/>
    </source>
</evidence>
<dbReference type="Pfam" id="PF00069">
    <property type="entry name" value="Pkinase"/>
    <property type="match status" value="1"/>
</dbReference>
<dbReference type="SUPFAM" id="SSF56112">
    <property type="entry name" value="Protein kinase-like (PK-like)"/>
    <property type="match status" value="1"/>
</dbReference>
<feature type="domain" description="Protein kinase" evidence="6">
    <location>
        <begin position="19"/>
        <end position="303"/>
    </location>
</feature>
<dbReference type="GO" id="GO:0004672">
    <property type="term" value="F:protein kinase activity"/>
    <property type="evidence" value="ECO:0007669"/>
    <property type="project" value="InterPro"/>
</dbReference>
<dbReference type="InterPro" id="IPR034085">
    <property type="entry name" value="TOG"/>
</dbReference>
<dbReference type="SUPFAM" id="SSF48371">
    <property type="entry name" value="ARM repeat"/>
    <property type="match status" value="1"/>
</dbReference>
<dbReference type="InterPro" id="IPR051177">
    <property type="entry name" value="CIK-Related_Protein"/>
</dbReference>
<proteinExistence type="inferred from homology"/>
<dbReference type="InterPro" id="IPR016024">
    <property type="entry name" value="ARM-type_fold"/>
</dbReference>
<dbReference type="GO" id="GO:0000226">
    <property type="term" value="P:microtubule cytoskeleton organization"/>
    <property type="evidence" value="ECO:0007669"/>
    <property type="project" value="UniProtKB-ARBA"/>
</dbReference>
<dbReference type="GO" id="GO:0005524">
    <property type="term" value="F:ATP binding"/>
    <property type="evidence" value="ECO:0007669"/>
    <property type="project" value="InterPro"/>
</dbReference>
<dbReference type="InterPro" id="IPR011009">
    <property type="entry name" value="Kinase-like_dom_sf"/>
</dbReference>
<evidence type="ECO:0000256" key="5">
    <source>
        <dbReference type="SAM" id="MobiDB-lite"/>
    </source>
</evidence>
<feature type="region of interest" description="Disordered" evidence="5">
    <location>
        <begin position="591"/>
        <end position="758"/>
    </location>
</feature>